<name>A0A024TAG9_9STRA</name>
<proteinExistence type="predicted"/>
<evidence type="ECO:0000313" key="1">
    <source>
        <dbReference type="EMBL" id="ETV91033.1"/>
    </source>
</evidence>
<dbReference type="RefSeq" id="XP_008880313.1">
    <property type="nucleotide sequence ID" value="XM_008882091.1"/>
</dbReference>
<organism evidence="1">
    <name type="scientific">Aphanomyces invadans</name>
    <dbReference type="NCBI Taxonomy" id="157072"/>
    <lineage>
        <taxon>Eukaryota</taxon>
        <taxon>Sar</taxon>
        <taxon>Stramenopiles</taxon>
        <taxon>Oomycota</taxon>
        <taxon>Saprolegniomycetes</taxon>
        <taxon>Saprolegniales</taxon>
        <taxon>Verrucalvaceae</taxon>
        <taxon>Aphanomyces</taxon>
    </lineage>
</organism>
<dbReference type="EMBL" id="KI914016">
    <property type="protein sequence ID" value="ETV91033.1"/>
    <property type="molecule type" value="Genomic_DNA"/>
</dbReference>
<accession>A0A024TAG9</accession>
<dbReference type="VEuPathDB" id="FungiDB:H310_14273"/>
<dbReference type="AlphaFoldDB" id="A0A024TAG9"/>
<gene>
    <name evidence="1" type="ORF">H310_14273</name>
</gene>
<sequence length="144" mass="16178">MFDMEVFVFTRASDRFWVVAAFRLFTYHRNLVYMFIPHGSNGNLAKYEADKRQRLALIMPTFPYSIECLLGDVNVWGDLLSCWGSTPSVTPVAHARNLLRVISLLQQAGFEWPTAASIMDAQPSSLDGGEAIPPGVAWSEEDTY</sequence>
<dbReference type="OrthoDB" id="113644at2759"/>
<reference evidence="1" key="1">
    <citation type="submission" date="2013-12" db="EMBL/GenBank/DDBJ databases">
        <title>The Genome Sequence of Aphanomyces invadans NJM9701.</title>
        <authorList>
            <consortium name="The Broad Institute Genomics Platform"/>
            <person name="Russ C."/>
            <person name="Tyler B."/>
            <person name="van West P."/>
            <person name="Dieguez-Uribeondo J."/>
            <person name="Young S.K."/>
            <person name="Zeng Q."/>
            <person name="Gargeya S."/>
            <person name="Fitzgerald M."/>
            <person name="Abouelleil A."/>
            <person name="Alvarado L."/>
            <person name="Chapman S.B."/>
            <person name="Gainer-Dewar J."/>
            <person name="Goldberg J."/>
            <person name="Griggs A."/>
            <person name="Gujja S."/>
            <person name="Hansen M."/>
            <person name="Howarth C."/>
            <person name="Imamovic A."/>
            <person name="Ireland A."/>
            <person name="Larimer J."/>
            <person name="McCowan C."/>
            <person name="Murphy C."/>
            <person name="Pearson M."/>
            <person name="Poon T.W."/>
            <person name="Priest M."/>
            <person name="Roberts A."/>
            <person name="Saif S."/>
            <person name="Shea T."/>
            <person name="Sykes S."/>
            <person name="Wortman J."/>
            <person name="Nusbaum C."/>
            <person name="Birren B."/>
        </authorList>
    </citation>
    <scope>NUCLEOTIDE SEQUENCE [LARGE SCALE GENOMIC DNA]</scope>
    <source>
        <strain evidence="1">NJM9701</strain>
    </source>
</reference>
<protein>
    <submittedName>
        <fullName evidence="1">Uncharacterized protein</fullName>
    </submittedName>
</protein>
<dbReference type="GeneID" id="20091323"/>